<reference evidence="18" key="1">
    <citation type="submission" date="2019-10" db="EMBL/GenBank/DDBJ databases">
        <title>The sequence and de novo assembly of the wild yak genome.</title>
        <authorList>
            <person name="Liu Y."/>
        </authorList>
    </citation>
    <scope>NUCLEOTIDE SEQUENCE [LARGE SCALE GENOMIC DNA]</scope>
    <source>
        <strain evidence="18">WY2019</strain>
    </source>
</reference>
<dbReference type="Gene3D" id="1.10.510.10">
    <property type="entry name" value="Transferase(Phosphotransferase) domain 1"/>
    <property type="match status" value="1"/>
</dbReference>
<dbReference type="PROSITE" id="PS50011">
    <property type="entry name" value="PROTEIN_KINASE_DOM"/>
    <property type="match status" value="1"/>
</dbReference>
<dbReference type="FunFam" id="3.30.200.20:FF:000098">
    <property type="entry name" value="Nuclear receptor-binding protein 1"/>
    <property type="match status" value="1"/>
</dbReference>
<feature type="region of interest" description="Disordered" evidence="15">
    <location>
        <begin position="409"/>
        <end position="437"/>
    </location>
</feature>
<evidence type="ECO:0000256" key="6">
    <source>
        <dbReference type="ARBA" id="ARBA00022490"/>
    </source>
</evidence>
<dbReference type="GO" id="GO:0030027">
    <property type="term" value="C:lamellipodium"/>
    <property type="evidence" value="ECO:0007669"/>
    <property type="project" value="UniProtKB-SubCell"/>
</dbReference>
<keyword evidence="10" id="KW-0007">Acetylation</keyword>
<sequence length="638" mass="71067">MSEGEPQTVLSSGSDPKVESSSSTPGLTSVSPPVTSTTSAASPEEEEESEDESEILEESPCGRWQKRREEVNQRNVPGIDSAYLAMDTEEGVEVVWNEVQFSERKNYKLQEEKVRAVFDNLIQLEHLNIVKFHKYWADIKENKARVIFITEYMSSGSLKQFLKKTKKNHKTMNEKAWKRWCTQILSALSYLHSCDPPIIHGNLTCDTIFIQHNGLIKIGSVAPDTINNHVKTCREEQKNLHFFAPEYGEVTNVTTAVDIYSFGMCALEMAVLEIQGNGESSYVPQEAISSAIQLLEDPLQREFIQKCLQSEPARRPTARELLFHPALFEVPSLKLLAAHCIVGHQHMIPENALEEITKNMDTSAVLAEIPAGPGREPVQTLYSQSPALELDKFLEDVRNGIYPLTAFGLPRPQQPQQEEVTSPVVPPSVKTPTPEPAEVETRKVVLMQCNIESVEEGVKHHLTLLLKLEDKLNRHLSCDLMPNENIPELAAELVQLGFISEHWALLALALVNLLLSAACSLGLLLAVSLTVANGGRRLIADCHPGLLDPLVPLDQGSGHADCPFDPTKIYDTALALWIPSVFMSAAEAALSGYCCVAALTLRGLEELTELEFPKRKWQENVQLLDQTREIRTSQKSWV</sequence>
<feature type="transmembrane region" description="Helical" evidence="16">
    <location>
        <begin position="503"/>
        <end position="527"/>
    </location>
</feature>
<evidence type="ECO:0000256" key="13">
    <source>
        <dbReference type="ARBA" id="ARBA00063706"/>
    </source>
</evidence>
<keyword evidence="12" id="KW-0966">Cell projection</keyword>
<dbReference type="GO" id="GO:0005524">
    <property type="term" value="F:ATP binding"/>
    <property type="evidence" value="ECO:0007669"/>
    <property type="project" value="InterPro"/>
</dbReference>
<dbReference type="InterPro" id="IPR011009">
    <property type="entry name" value="Kinase-like_dom_sf"/>
</dbReference>
<keyword evidence="11 16" id="KW-0472">Membrane</keyword>
<evidence type="ECO:0000256" key="14">
    <source>
        <dbReference type="ARBA" id="ARBA00067236"/>
    </source>
</evidence>
<feature type="compositionally biased region" description="Low complexity" evidence="15">
    <location>
        <begin position="414"/>
        <end position="432"/>
    </location>
</feature>
<dbReference type="FunFam" id="1.10.510.10:FF:000181">
    <property type="entry name" value="Nuclear receptor-binding protein 1"/>
    <property type="match status" value="1"/>
</dbReference>
<evidence type="ECO:0000256" key="9">
    <source>
        <dbReference type="ARBA" id="ARBA00022989"/>
    </source>
</evidence>
<evidence type="ECO:0000259" key="17">
    <source>
        <dbReference type="PROSITE" id="PS50011"/>
    </source>
</evidence>
<protein>
    <recommendedName>
        <fullName evidence="14">Nuclear receptor-binding protein</fullName>
    </recommendedName>
</protein>
<evidence type="ECO:0000313" key="19">
    <source>
        <dbReference type="Proteomes" id="UP000322234"/>
    </source>
</evidence>
<dbReference type="PANTHER" id="PTHR13902">
    <property type="entry name" value="SERINE/THREONINE-PROTEIN KINASE WNK WITH NO LYSINE -RELATED"/>
    <property type="match status" value="1"/>
</dbReference>
<keyword evidence="7" id="KW-0597">Phosphoprotein</keyword>
<evidence type="ECO:0000256" key="11">
    <source>
        <dbReference type="ARBA" id="ARBA00023136"/>
    </source>
</evidence>
<feature type="region of interest" description="Disordered" evidence="15">
    <location>
        <begin position="1"/>
        <end position="70"/>
    </location>
</feature>
<dbReference type="CDD" id="cd14034">
    <property type="entry name" value="PK_NRBP1"/>
    <property type="match status" value="1"/>
</dbReference>
<dbReference type="GO" id="GO:0004672">
    <property type="term" value="F:protein kinase activity"/>
    <property type="evidence" value="ECO:0007669"/>
    <property type="project" value="InterPro"/>
</dbReference>
<evidence type="ECO:0000256" key="12">
    <source>
        <dbReference type="ARBA" id="ARBA00023273"/>
    </source>
</evidence>
<dbReference type="EMBL" id="VBQZ03000040">
    <property type="protein sequence ID" value="MXQ87707.1"/>
    <property type="molecule type" value="Genomic_DNA"/>
</dbReference>
<keyword evidence="9 16" id="KW-1133">Transmembrane helix</keyword>
<comment type="caution">
    <text evidence="18">The sequence shown here is derived from an EMBL/GenBank/DDBJ whole genome shotgun (WGS) entry which is preliminary data.</text>
</comment>
<dbReference type="GO" id="GO:0016020">
    <property type="term" value="C:membrane"/>
    <property type="evidence" value="ECO:0007669"/>
    <property type="project" value="UniProtKB-SubCell"/>
</dbReference>
<dbReference type="GO" id="GO:0012505">
    <property type="term" value="C:endomembrane system"/>
    <property type="evidence" value="ECO:0007669"/>
    <property type="project" value="UniProtKB-SubCell"/>
</dbReference>
<evidence type="ECO:0000256" key="1">
    <source>
        <dbReference type="ARBA" id="ARBA00004141"/>
    </source>
</evidence>
<organism evidence="18 19">
    <name type="scientific">Bos mutus</name>
    <name type="common">wild yak</name>
    <dbReference type="NCBI Taxonomy" id="72004"/>
    <lineage>
        <taxon>Eukaryota</taxon>
        <taxon>Metazoa</taxon>
        <taxon>Chordata</taxon>
        <taxon>Craniata</taxon>
        <taxon>Vertebrata</taxon>
        <taxon>Euteleostomi</taxon>
        <taxon>Mammalia</taxon>
        <taxon>Eutheria</taxon>
        <taxon>Laurasiatheria</taxon>
        <taxon>Artiodactyla</taxon>
        <taxon>Ruminantia</taxon>
        <taxon>Pecora</taxon>
        <taxon>Bovidae</taxon>
        <taxon>Bovinae</taxon>
        <taxon>Bos</taxon>
    </lineage>
</organism>
<evidence type="ECO:0000313" key="18">
    <source>
        <dbReference type="EMBL" id="MXQ87707.1"/>
    </source>
</evidence>
<keyword evidence="8 16" id="KW-0812">Transmembrane</keyword>
<comment type="subunit">
    <text evidence="13">Homodimer. Binds to MLF1, recruiting a serine kinase which phosphorylates both itself and MLF1. Phosphorylated MLF1 binds to YWHAZ and is retained in the cytoplasm. Interacts with ELOC/TCEB1, ELOB/TCEB2, TSC22D2 and TSC22D4. Interacts with the Elongin BC E3 ubiquitin ligase complex via its interaction with ELOB/TCEB2 and ELOC/TCEB1. Interacts with SALL4.</text>
</comment>
<proteinExistence type="inferred from homology"/>
<keyword evidence="19" id="KW-1185">Reference proteome</keyword>
<dbReference type="AlphaFoldDB" id="A0A6B0RGC1"/>
<dbReference type="Pfam" id="PF00069">
    <property type="entry name" value="Pkinase"/>
    <property type="match status" value="1"/>
</dbReference>
<accession>A0A6B0RGC1</accession>
<evidence type="ECO:0000256" key="8">
    <source>
        <dbReference type="ARBA" id="ARBA00022692"/>
    </source>
</evidence>
<comment type="subcellular location">
    <subcellularLocation>
        <location evidence="3">Cell projection</location>
        <location evidence="3">Lamellipodium</location>
    </subcellularLocation>
    <subcellularLocation>
        <location evidence="4">Cytoplasm</location>
        <location evidence="4">Cell cortex</location>
    </subcellularLocation>
    <subcellularLocation>
        <location evidence="2">Endomembrane system</location>
    </subcellularLocation>
    <subcellularLocation>
        <location evidence="1">Membrane</location>
        <topology evidence="1">Multi-pass membrane protein</topology>
    </subcellularLocation>
</comment>
<dbReference type="InterPro" id="IPR000719">
    <property type="entry name" value="Prot_kinase_dom"/>
</dbReference>
<evidence type="ECO:0000256" key="2">
    <source>
        <dbReference type="ARBA" id="ARBA00004308"/>
    </source>
</evidence>
<dbReference type="InterPro" id="IPR020977">
    <property type="entry name" value="Beta-casein-like"/>
</dbReference>
<evidence type="ECO:0000256" key="16">
    <source>
        <dbReference type="SAM" id="Phobius"/>
    </source>
</evidence>
<comment type="similarity">
    <text evidence="5">Belongs to the TMEM54 family.</text>
</comment>
<feature type="compositionally biased region" description="Low complexity" evidence="15">
    <location>
        <begin position="19"/>
        <end position="42"/>
    </location>
</feature>
<feature type="domain" description="Protein kinase" evidence="17">
    <location>
        <begin position="68"/>
        <end position="327"/>
    </location>
</feature>
<dbReference type="SUPFAM" id="SSF56112">
    <property type="entry name" value="Protein kinase-like (PK-like)"/>
    <property type="match status" value="1"/>
</dbReference>
<feature type="compositionally biased region" description="Acidic residues" evidence="15">
    <location>
        <begin position="43"/>
        <end position="57"/>
    </location>
</feature>
<dbReference type="InterPro" id="IPR050588">
    <property type="entry name" value="WNK_Ser-Thr_kinase"/>
</dbReference>
<evidence type="ECO:0000256" key="5">
    <source>
        <dbReference type="ARBA" id="ARBA00011030"/>
    </source>
</evidence>
<dbReference type="Gene3D" id="3.30.200.20">
    <property type="entry name" value="Phosphorylase Kinase, domain 1"/>
    <property type="match status" value="1"/>
</dbReference>
<dbReference type="Proteomes" id="UP000322234">
    <property type="component" value="Unassembled WGS sequence"/>
</dbReference>
<dbReference type="Pfam" id="PF12304">
    <property type="entry name" value="BCLP"/>
    <property type="match status" value="1"/>
</dbReference>
<evidence type="ECO:0000256" key="15">
    <source>
        <dbReference type="SAM" id="MobiDB-lite"/>
    </source>
</evidence>
<evidence type="ECO:0000256" key="3">
    <source>
        <dbReference type="ARBA" id="ARBA00004510"/>
    </source>
</evidence>
<name>A0A6B0RGC1_9CETA</name>
<keyword evidence="6" id="KW-0963">Cytoplasm</keyword>
<evidence type="ECO:0000256" key="10">
    <source>
        <dbReference type="ARBA" id="ARBA00022990"/>
    </source>
</evidence>
<dbReference type="GO" id="GO:0005938">
    <property type="term" value="C:cell cortex"/>
    <property type="evidence" value="ECO:0007669"/>
    <property type="project" value="UniProtKB-SubCell"/>
</dbReference>
<gene>
    <name evidence="18" type="ORF">E5288_WYG018099</name>
</gene>
<evidence type="ECO:0000256" key="4">
    <source>
        <dbReference type="ARBA" id="ARBA00004544"/>
    </source>
</evidence>
<evidence type="ECO:0000256" key="7">
    <source>
        <dbReference type="ARBA" id="ARBA00022553"/>
    </source>
</evidence>